<evidence type="ECO:0000313" key="1">
    <source>
        <dbReference type="EMBL" id="PIP00677.1"/>
    </source>
</evidence>
<dbReference type="RefSeq" id="WP_100078620.1">
    <property type="nucleotide sequence ID" value="NZ_NQVN01000001.1"/>
</dbReference>
<organism evidence="1 2">
    <name type="scientific">Pleomorphomonas carboxyditropha</name>
    <dbReference type="NCBI Taxonomy" id="2023338"/>
    <lineage>
        <taxon>Bacteria</taxon>
        <taxon>Pseudomonadati</taxon>
        <taxon>Pseudomonadota</taxon>
        <taxon>Alphaproteobacteria</taxon>
        <taxon>Hyphomicrobiales</taxon>
        <taxon>Pleomorphomonadaceae</taxon>
        <taxon>Pleomorphomonas</taxon>
    </lineage>
</organism>
<proteinExistence type="predicted"/>
<name>A0A2G9X137_9HYPH</name>
<keyword evidence="2" id="KW-1185">Reference proteome</keyword>
<dbReference type="EMBL" id="NQVN01000001">
    <property type="protein sequence ID" value="PIP00677.1"/>
    <property type="molecule type" value="Genomic_DNA"/>
</dbReference>
<reference evidence="1 2" key="1">
    <citation type="submission" date="2017-08" db="EMBL/GenBank/DDBJ databases">
        <title>Pleomorphomonas carboxidotrophicus sp. nov., a new mesophilic hydrogenogenic carboxidotroph.</title>
        <authorList>
            <person name="Esquivel-Elizondo S."/>
            <person name="Krajmalnik-Brown R."/>
            <person name="Maldonado J."/>
        </authorList>
    </citation>
    <scope>NUCLEOTIDE SEQUENCE [LARGE SCALE GENOMIC DNA]</scope>
    <source>
        <strain evidence="1 2">SVCO-16</strain>
    </source>
</reference>
<protein>
    <submittedName>
        <fullName evidence="1">Uncharacterized protein</fullName>
    </submittedName>
</protein>
<gene>
    <name evidence="1" type="ORF">CJ014_00810</name>
</gene>
<dbReference type="AlphaFoldDB" id="A0A2G9X137"/>
<sequence>MTIGLVPSLPSSASAPVPTGHELATADVVINAADYPTLKEAFAAAAEWRGYMNGFMCRLNLEATTYTEADRVDFQAGFFPELAINGVVERDPALAAVVIAKVGVTISRDTAAEVGLPEYGRNRVFDVKIAFKDDAENTLDFSNYYTVGSRVTLRAPSLSILNTSLPLHALVVAPGVVHAVDATGVTIRHLVDQYIGEQIMTSPAVAIPFSVEDEVMGPPPSLNKWFTVFDNTSAENFYSAAPCVRIHSGSIYGIGGVWFDLNLDETTTNGRPAFEFNDITFKAYGDFPLVAYSSGEYGASIMHPMRLHRVYADQIDVMLENITGAYVTGASDLAISISGLYKSYAVETDSFIRNLSGIAFGNDGVLGNGPAVILVNGQISGNNGNAGTANDMARIFAIPRHDGVAMSSWPAVGVPAATGAAFYSY</sequence>
<evidence type="ECO:0000313" key="2">
    <source>
        <dbReference type="Proteomes" id="UP000231070"/>
    </source>
</evidence>
<accession>A0A2G9X137</accession>
<dbReference type="Proteomes" id="UP000231070">
    <property type="component" value="Unassembled WGS sequence"/>
</dbReference>
<comment type="caution">
    <text evidence="1">The sequence shown here is derived from an EMBL/GenBank/DDBJ whole genome shotgun (WGS) entry which is preliminary data.</text>
</comment>